<evidence type="ECO:0008006" key="4">
    <source>
        <dbReference type="Google" id="ProtNLM"/>
    </source>
</evidence>
<evidence type="ECO:0000313" key="2">
    <source>
        <dbReference type="EMBL" id="MBS3062920.1"/>
    </source>
</evidence>
<dbReference type="AlphaFoldDB" id="A0A7J4JKF0"/>
<dbReference type="Proteomes" id="UP000678237">
    <property type="component" value="Unassembled WGS sequence"/>
</dbReference>
<evidence type="ECO:0000313" key="3">
    <source>
        <dbReference type="Proteomes" id="UP000564964"/>
    </source>
</evidence>
<dbReference type="Proteomes" id="UP000564964">
    <property type="component" value="Unassembled WGS sequence"/>
</dbReference>
<dbReference type="EMBL" id="JAGVWE010000003">
    <property type="protein sequence ID" value="MBS3062920.1"/>
    <property type="molecule type" value="Genomic_DNA"/>
</dbReference>
<evidence type="ECO:0000313" key="1">
    <source>
        <dbReference type="EMBL" id="HIH16397.1"/>
    </source>
</evidence>
<dbReference type="EMBL" id="DUGH01000080">
    <property type="protein sequence ID" value="HIH16397.1"/>
    <property type="molecule type" value="Genomic_DNA"/>
</dbReference>
<accession>A0A7J4JKF0</accession>
<sequence>MGELLYPSFKGLPVLPSKAAFKELAKHAMTLEDAVEILECGLDCARSPRRVECVERCVQVGEKTLKVVAVKSVNYSLDSECWLLTHVGVF</sequence>
<gene>
    <name evidence="1" type="ORF">HA252_03255</name>
    <name evidence="2" type="ORF">J4203_03535</name>
</gene>
<protein>
    <recommendedName>
        <fullName evidence="4">DUF4258 domain-containing protein</fullName>
    </recommendedName>
</protein>
<reference evidence="2" key="3">
    <citation type="submission" date="2021-05" db="EMBL/GenBank/DDBJ databases">
        <title>Protein family content uncovers lineage relationships and bacterial pathway maintenance mechanisms in DPANN archaea.</title>
        <authorList>
            <person name="Castelle C.J."/>
            <person name="Meheust R."/>
            <person name="Jaffe A.L."/>
            <person name="Seitz K."/>
            <person name="Gong X."/>
            <person name="Baker B.J."/>
            <person name="Banfield J.F."/>
        </authorList>
    </citation>
    <scope>NUCLEOTIDE SEQUENCE</scope>
    <source>
        <strain evidence="2">RIFCSPLOWO2_01_FULL_58_19</strain>
    </source>
</reference>
<reference evidence="2" key="2">
    <citation type="submission" date="2021-03" db="EMBL/GenBank/DDBJ databases">
        <authorList>
            <person name="Jaffe A."/>
        </authorList>
    </citation>
    <scope>NUCLEOTIDE SEQUENCE</scope>
    <source>
        <strain evidence="2">RIFCSPLOWO2_01_FULL_58_19</strain>
    </source>
</reference>
<comment type="caution">
    <text evidence="1">The sequence shown here is derived from an EMBL/GenBank/DDBJ whole genome shotgun (WGS) entry which is preliminary data.</text>
</comment>
<organism evidence="1 3">
    <name type="scientific">Candidatus Iainarchaeum sp</name>
    <dbReference type="NCBI Taxonomy" id="3101447"/>
    <lineage>
        <taxon>Archaea</taxon>
        <taxon>Candidatus Iainarchaeota</taxon>
        <taxon>Candidatus Iainarchaeia</taxon>
        <taxon>Candidatus Iainarchaeales</taxon>
        <taxon>Candidatus Iainarchaeaceae</taxon>
        <taxon>Candidatus Iainarchaeum</taxon>
    </lineage>
</organism>
<proteinExistence type="predicted"/>
<reference evidence="1" key="1">
    <citation type="journal article" date="2020" name="bioRxiv">
        <title>A rank-normalized archaeal taxonomy based on genome phylogeny resolves widespread incomplete and uneven classifications.</title>
        <authorList>
            <person name="Rinke C."/>
            <person name="Chuvochina M."/>
            <person name="Mussig A.J."/>
            <person name="Chaumeil P.-A."/>
            <person name="Waite D.W."/>
            <person name="Whitman W.B."/>
            <person name="Parks D.H."/>
            <person name="Hugenholtz P."/>
        </authorList>
    </citation>
    <scope>NUCLEOTIDE SEQUENCE</scope>
    <source>
        <strain evidence="1">UBA10219</strain>
    </source>
</reference>
<name>A0A7J4JKF0_9ARCH</name>